<comment type="caution">
    <text evidence="1">The sequence shown here is derived from an EMBL/GenBank/DDBJ whole genome shotgun (WGS) entry which is preliminary data.</text>
</comment>
<sequence>MDDAEKQDTIEAVTARIIARHPDASRTLVARAVAEEYDQLASGRIRTYIPTLIERGAWNRINRESAARPVDEP</sequence>
<dbReference type="NCBIfam" id="NF046112">
    <property type="entry name" value="MSMEG_6209_Nter"/>
    <property type="match status" value="1"/>
</dbReference>
<reference evidence="1 2" key="1">
    <citation type="submission" date="2024-09" db="EMBL/GenBank/DDBJ databases">
        <authorList>
            <person name="Sun Q."/>
            <person name="Mori K."/>
        </authorList>
    </citation>
    <scope>NUCLEOTIDE SEQUENCE [LARGE SCALE GENOMIC DNA]</scope>
    <source>
        <strain evidence="1 2">JCM 13519</strain>
    </source>
</reference>
<dbReference type="RefSeq" id="WP_345048622.1">
    <property type="nucleotide sequence ID" value="NZ_BAABED010000001.1"/>
</dbReference>
<proteinExistence type="predicted"/>
<dbReference type="Gene3D" id="1.10.8.1060">
    <property type="entry name" value="Corynebacterium glutamicum thioredoxin-dependent arsenate reductase, N-terminal domain"/>
    <property type="match status" value="1"/>
</dbReference>
<accession>A0ABV5UXN3</accession>
<name>A0ABV5UXN3_9MICC</name>
<dbReference type="EMBL" id="JBHMBH010000071">
    <property type="protein sequence ID" value="MFB9716931.1"/>
    <property type="molecule type" value="Genomic_DNA"/>
</dbReference>
<evidence type="ECO:0000313" key="1">
    <source>
        <dbReference type="EMBL" id="MFB9716931.1"/>
    </source>
</evidence>
<gene>
    <name evidence="1" type="ORF">ACFFPI_22810</name>
</gene>
<evidence type="ECO:0000313" key="2">
    <source>
        <dbReference type="Proteomes" id="UP001589536"/>
    </source>
</evidence>
<keyword evidence="2" id="KW-1185">Reference proteome</keyword>
<organism evidence="1 2">
    <name type="scientific">Arthrobacter methylotrophus</name>
    <dbReference type="NCBI Taxonomy" id="121291"/>
    <lineage>
        <taxon>Bacteria</taxon>
        <taxon>Bacillati</taxon>
        <taxon>Actinomycetota</taxon>
        <taxon>Actinomycetes</taxon>
        <taxon>Micrococcales</taxon>
        <taxon>Micrococcaceae</taxon>
        <taxon>Arthrobacter</taxon>
    </lineage>
</organism>
<dbReference type="Proteomes" id="UP001589536">
    <property type="component" value="Unassembled WGS sequence"/>
</dbReference>
<protein>
    <submittedName>
        <fullName evidence="1">Three-helix bundle dimerization domain-containing protein</fullName>
    </submittedName>
</protein>